<gene>
    <name evidence="1" type="ORF">SAMN04244579_02124</name>
</gene>
<name>A0A1H6U1S6_9GAMM</name>
<organism evidence="1 2">
    <name type="scientific">Azotobacter beijerinckii</name>
    <dbReference type="NCBI Taxonomy" id="170623"/>
    <lineage>
        <taxon>Bacteria</taxon>
        <taxon>Pseudomonadati</taxon>
        <taxon>Pseudomonadota</taxon>
        <taxon>Gammaproteobacteria</taxon>
        <taxon>Pseudomonadales</taxon>
        <taxon>Pseudomonadaceae</taxon>
        <taxon>Azotobacter</taxon>
    </lineage>
</organism>
<evidence type="ECO:0000313" key="2">
    <source>
        <dbReference type="Proteomes" id="UP000199005"/>
    </source>
</evidence>
<accession>A0A1H6U1S6</accession>
<sequence>MSRADWNALLPNHEAIVSMPTEKLEAAATAADGYGMNIGFGIAAIGNLLAGTAQNEDHGLDPDAIADLGWLLESLGKLSAKLADTGSGIAIERKRRNTKRED</sequence>
<dbReference type="STRING" id="170623.SAMN04244579_02124"/>
<dbReference type="AlphaFoldDB" id="A0A1H6U1S6"/>
<protein>
    <submittedName>
        <fullName evidence="1">Uncharacterized protein</fullName>
    </submittedName>
</protein>
<reference evidence="1 2" key="1">
    <citation type="submission" date="2016-10" db="EMBL/GenBank/DDBJ databases">
        <authorList>
            <person name="de Groot N.N."/>
        </authorList>
    </citation>
    <scope>NUCLEOTIDE SEQUENCE [LARGE SCALE GENOMIC DNA]</scope>
    <source>
        <strain evidence="1 2">DSM 1041</strain>
    </source>
</reference>
<evidence type="ECO:0000313" key="1">
    <source>
        <dbReference type="EMBL" id="SEI82385.1"/>
    </source>
</evidence>
<dbReference type="EMBL" id="FNYO01000022">
    <property type="protein sequence ID" value="SEI82385.1"/>
    <property type="molecule type" value="Genomic_DNA"/>
</dbReference>
<dbReference type="Proteomes" id="UP000199005">
    <property type="component" value="Unassembled WGS sequence"/>
</dbReference>
<proteinExistence type="predicted"/>
<dbReference type="RefSeq" id="WP_090899281.1">
    <property type="nucleotide sequence ID" value="NZ_FNYO01000022.1"/>
</dbReference>